<dbReference type="SUPFAM" id="SSF55961">
    <property type="entry name" value="Bet v1-like"/>
    <property type="match status" value="1"/>
</dbReference>
<dbReference type="AlphaFoldDB" id="A0A0S4LN75"/>
<dbReference type="STRING" id="1742973.COMA2_50218"/>
<dbReference type="InterPro" id="IPR047137">
    <property type="entry name" value="ORF3"/>
</dbReference>
<evidence type="ECO:0000313" key="3">
    <source>
        <dbReference type="Proteomes" id="UP000198736"/>
    </source>
</evidence>
<dbReference type="Pfam" id="PF10604">
    <property type="entry name" value="Polyketide_cyc2"/>
    <property type="match status" value="1"/>
</dbReference>
<dbReference type="PROSITE" id="PS50914">
    <property type="entry name" value="BON"/>
    <property type="match status" value="1"/>
</dbReference>
<protein>
    <recommendedName>
        <fullName evidence="1">BON domain-containing protein</fullName>
    </recommendedName>
</protein>
<dbReference type="RefSeq" id="WP_175304668.1">
    <property type="nucleotide sequence ID" value="NZ_CZPZ01000032.1"/>
</dbReference>
<keyword evidence="3" id="KW-1185">Reference proteome</keyword>
<organism evidence="2 3">
    <name type="scientific">Candidatus Nitrospira nitrificans</name>
    <dbReference type="NCBI Taxonomy" id="1742973"/>
    <lineage>
        <taxon>Bacteria</taxon>
        <taxon>Pseudomonadati</taxon>
        <taxon>Nitrospirota</taxon>
        <taxon>Nitrospiria</taxon>
        <taxon>Nitrospirales</taxon>
        <taxon>Nitrospiraceae</taxon>
        <taxon>Nitrospira</taxon>
    </lineage>
</organism>
<reference evidence="3" key="1">
    <citation type="submission" date="2015-10" db="EMBL/GenBank/DDBJ databases">
        <authorList>
            <person name="Luecker S."/>
            <person name="Luecker S."/>
        </authorList>
    </citation>
    <scope>NUCLEOTIDE SEQUENCE [LARGE SCALE GENOMIC DNA]</scope>
</reference>
<dbReference type="CDD" id="cd07817">
    <property type="entry name" value="SRPBCC_8"/>
    <property type="match status" value="1"/>
</dbReference>
<evidence type="ECO:0000259" key="1">
    <source>
        <dbReference type="PROSITE" id="PS50914"/>
    </source>
</evidence>
<proteinExistence type="predicted"/>
<name>A0A0S4LN75_9BACT</name>
<dbReference type="InterPro" id="IPR023393">
    <property type="entry name" value="START-like_dom_sf"/>
</dbReference>
<dbReference type="Gene3D" id="3.30.530.20">
    <property type="match status" value="1"/>
</dbReference>
<dbReference type="Proteomes" id="UP000198736">
    <property type="component" value="Unassembled WGS sequence"/>
</dbReference>
<gene>
    <name evidence="2" type="ORF">COMA2_50218</name>
</gene>
<evidence type="ECO:0000313" key="2">
    <source>
        <dbReference type="EMBL" id="CUS38687.1"/>
    </source>
</evidence>
<dbReference type="EMBL" id="CZPZ01000032">
    <property type="protein sequence ID" value="CUS38687.1"/>
    <property type="molecule type" value="Genomic_DNA"/>
</dbReference>
<dbReference type="InterPro" id="IPR007055">
    <property type="entry name" value="BON_dom"/>
</dbReference>
<dbReference type="InterPro" id="IPR019587">
    <property type="entry name" value="Polyketide_cyclase/dehydratase"/>
</dbReference>
<sequence>MERQRHHQWRMLAAAGAGATCMYLFDPRTGARRRALIRARLARSARRIQDGMATTWGDARNRGQGLLAEVKALFDRRLVDDTILVERVRAKLGGLVRYPRYIEVEAEQGRVVLRGRILSGEVDRLLDGVGRVNGVKDVENRLELHEKLRDVPGLQGDHGHVLGGDRFELRQENWSPTARTSVGLAGTALAVHGIMRRDISGMVLAGLGSGAVLRAFVNRPWKQITGLWAGHRAVDVNKTIRFAAPIENVFAFWARYAEFPQYTTHVREVLEQGERRSRWRVIGPAGIETVWNAVITTYVPNREIAWRTEPDSLVQHAGVLKFHDNEDGTTTMHLRITYNPVAGIIGHGIARLIGGDFKTLLEEDLLRIKTVLDDGVIPRDVQQRASQPKTEQFERYTTD</sequence>
<accession>A0A0S4LN75</accession>
<feature type="domain" description="BON" evidence="1">
    <location>
        <begin position="80"/>
        <end position="146"/>
    </location>
</feature>
<dbReference type="PANTHER" id="PTHR33824">
    <property type="entry name" value="POLYKETIDE CYCLASE/DEHYDRASE AND LIPID TRANSPORT SUPERFAMILY PROTEIN"/>
    <property type="match status" value="1"/>
</dbReference>
<dbReference type="PANTHER" id="PTHR33824:SF7">
    <property type="entry name" value="POLYKETIDE CYCLASE_DEHYDRASE AND LIPID TRANSPORT SUPERFAMILY PROTEIN"/>
    <property type="match status" value="1"/>
</dbReference>